<name>A0A3G9J8X3_9BACL</name>
<dbReference type="Gene3D" id="1.10.3720.10">
    <property type="entry name" value="MetI-like"/>
    <property type="match status" value="1"/>
</dbReference>
<dbReference type="InterPro" id="IPR035906">
    <property type="entry name" value="MetI-like_sf"/>
</dbReference>
<keyword evidence="4" id="KW-1003">Cell membrane</keyword>
<feature type="transmembrane region" description="Helical" evidence="8">
    <location>
        <begin position="108"/>
        <end position="131"/>
    </location>
</feature>
<feature type="transmembrane region" description="Helical" evidence="8">
    <location>
        <begin position="251"/>
        <end position="269"/>
    </location>
</feature>
<reference evidence="9 10" key="1">
    <citation type="submission" date="2018-11" db="EMBL/GenBank/DDBJ databases">
        <title>Complete genome sequence of Paenibacillus baekrokdamisoli strain KCTC 33723.</title>
        <authorList>
            <person name="Kang S.W."/>
            <person name="Lee K.C."/>
            <person name="Kim K.K."/>
            <person name="Kim J.S."/>
            <person name="Kim D.S."/>
            <person name="Ko S.H."/>
            <person name="Yang S.H."/>
            <person name="Lee J.S."/>
        </authorList>
    </citation>
    <scope>NUCLEOTIDE SEQUENCE [LARGE SCALE GENOMIC DNA]</scope>
    <source>
        <strain evidence="9 10">KCTC 33723</strain>
    </source>
</reference>
<keyword evidence="10" id="KW-1185">Reference proteome</keyword>
<dbReference type="KEGG" id="pbk:Back11_08440"/>
<evidence type="ECO:0000256" key="3">
    <source>
        <dbReference type="ARBA" id="ARBA00022448"/>
    </source>
</evidence>
<dbReference type="GO" id="GO:0055085">
    <property type="term" value="P:transmembrane transport"/>
    <property type="evidence" value="ECO:0007669"/>
    <property type="project" value="InterPro"/>
</dbReference>
<evidence type="ECO:0000256" key="8">
    <source>
        <dbReference type="RuleBase" id="RU363032"/>
    </source>
</evidence>
<gene>
    <name evidence="9" type="ORF">Back11_08440</name>
</gene>
<evidence type="ECO:0000256" key="1">
    <source>
        <dbReference type="ARBA" id="ARBA00004651"/>
    </source>
</evidence>
<evidence type="ECO:0000256" key="4">
    <source>
        <dbReference type="ARBA" id="ARBA00022475"/>
    </source>
</evidence>
<dbReference type="InterPro" id="IPR000515">
    <property type="entry name" value="MetI-like"/>
</dbReference>
<dbReference type="GO" id="GO:0005886">
    <property type="term" value="C:plasma membrane"/>
    <property type="evidence" value="ECO:0007669"/>
    <property type="project" value="UniProtKB-SubCell"/>
</dbReference>
<evidence type="ECO:0000256" key="2">
    <source>
        <dbReference type="ARBA" id="ARBA00007069"/>
    </source>
</evidence>
<dbReference type="AlphaFoldDB" id="A0A3G9J8X3"/>
<comment type="similarity">
    <text evidence="2">Belongs to the binding-protein-dependent transport system permease family. CysTW subfamily.</text>
</comment>
<dbReference type="OrthoDB" id="8404154at2"/>
<dbReference type="EMBL" id="AP019308">
    <property type="protein sequence ID" value="BBH19499.1"/>
    <property type="molecule type" value="Genomic_DNA"/>
</dbReference>
<keyword evidence="5 8" id="KW-0812">Transmembrane</keyword>
<feature type="transmembrane region" description="Helical" evidence="8">
    <location>
        <begin position="151"/>
        <end position="170"/>
    </location>
</feature>
<evidence type="ECO:0000256" key="5">
    <source>
        <dbReference type="ARBA" id="ARBA00022692"/>
    </source>
</evidence>
<organism evidence="9 10">
    <name type="scientific">Paenibacillus baekrokdamisoli</name>
    <dbReference type="NCBI Taxonomy" id="1712516"/>
    <lineage>
        <taxon>Bacteria</taxon>
        <taxon>Bacillati</taxon>
        <taxon>Bacillota</taxon>
        <taxon>Bacilli</taxon>
        <taxon>Bacillales</taxon>
        <taxon>Paenibacillaceae</taxon>
        <taxon>Paenibacillus</taxon>
    </lineage>
</organism>
<dbReference type="RefSeq" id="WP_125653868.1">
    <property type="nucleotide sequence ID" value="NZ_AP019308.1"/>
</dbReference>
<dbReference type="CDD" id="cd06261">
    <property type="entry name" value="TM_PBP2"/>
    <property type="match status" value="1"/>
</dbReference>
<keyword evidence="3 8" id="KW-0813">Transport</keyword>
<dbReference type="PROSITE" id="PS50928">
    <property type="entry name" value="ABC_TM1"/>
    <property type="match status" value="1"/>
</dbReference>
<comment type="subcellular location">
    <subcellularLocation>
        <location evidence="1 8">Cell membrane</location>
        <topology evidence="1 8">Multi-pass membrane protein</topology>
    </subcellularLocation>
</comment>
<protein>
    <submittedName>
        <fullName evidence="9">ABC transporter permease</fullName>
    </submittedName>
</protein>
<evidence type="ECO:0000313" key="9">
    <source>
        <dbReference type="EMBL" id="BBH19499.1"/>
    </source>
</evidence>
<evidence type="ECO:0000256" key="6">
    <source>
        <dbReference type="ARBA" id="ARBA00022989"/>
    </source>
</evidence>
<dbReference type="PANTHER" id="PTHR42929">
    <property type="entry name" value="INNER MEMBRANE ABC TRANSPORTER PERMEASE PROTEIN YDCU-RELATED-RELATED"/>
    <property type="match status" value="1"/>
</dbReference>
<proteinExistence type="inferred from homology"/>
<dbReference type="Pfam" id="PF00528">
    <property type="entry name" value="BPD_transp_1"/>
    <property type="match status" value="1"/>
</dbReference>
<dbReference type="SUPFAM" id="SSF161098">
    <property type="entry name" value="MetI-like"/>
    <property type="match status" value="1"/>
</dbReference>
<dbReference type="PANTHER" id="PTHR42929:SF1">
    <property type="entry name" value="INNER MEMBRANE ABC TRANSPORTER PERMEASE PROTEIN YDCU-RELATED"/>
    <property type="match status" value="1"/>
</dbReference>
<dbReference type="Proteomes" id="UP000275368">
    <property type="component" value="Chromosome"/>
</dbReference>
<accession>A0A3G9J8X3</accession>
<keyword evidence="6 8" id="KW-1133">Transmembrane helix</keyword>
<sequence length="282" mass="30946">MNHKVTLFAVVALLPFALLIVGFELLPLIAMIRDSFLADDGITYTFKQYVTAFTNPYYTKGILNSLLISLYSSIIGIAIAIAASYSMTRMSSKIQSILVTFSNLTSNFSGVPLAFAFIILLGNSGVFTLLFKEWGWNITGSFDLYSWGGLVAVYVYFQVPLAILLLYPAYSGIHKHWREAAAVLGASSFQFWLRIGFPVIIPSVVGTFSILLANAMGAYATAYALVGGSYNLLPIRIGALVAGDVATRPQLGSALAVILGLMMVVAMWCNERMMRRFRRDLR</sequence>
<feature type="transmembrane region" description="Helical" evidence="8">
    <location>
        <begin position="62"/>
        <end position="87"/>
    </location>
</feature>
<keyword evidence="7 8" id="KW-0472">Membrane</keyword>
<evidence type="ECO:0000313" key="10">
    <source>
        <dbReference type="Proteomes" id="UP000275368"/>
    </source>
</evidence>
<evidence type="ECO:0000256" key="7">
    <source>
        <dbReference type="ARBA" id="ARBA00023136"/>
    </source>
</evidence>